<dbReference type="EMBL" id="CM002928">
    <property type="protein sequence ID" value="KGN45018.1"/>
    <property type="molecule type" value="Genomic_DNA"/>
</dbReference>
<dbReference type="AlphaFoldDB" id="A0A0A0K6D3"/>
<reference evidence="2 3" key="2">
    <citation type="journal article" date="2009" name="PLoS ONE">
        <title>An integrated genetic and cytogenetic map of the cucumber genome.</title>
        <authorList>
            <person name="Ren Y."/>
            <person name="Zhang Z."/>
            <person name="Liu J."/>
            <person name="Staub J.E."/>
            <person name="Han Y."/>
            <person name="Cheng Z."/>
            <person name="Li X."/>
            <person name="Lu J."/>
            <person name="Miao H."/>
            <person name="Kang H."/>
            <person name="Xie B."/>
            <person name="Gu X."/>
            <person name="Wang X."/>
            <person name="Du Y."/>
            <person name="Jin W."/>
            <person name="Huang S."/>
        </authorList>
    </citation>
    <scope>NUCLEOTIDE SEQUENCE [LARGE SCALE GENOMIC DNA]</scope>
    <source>
        <strain evidence="3">cv. 9930</strain>
    </source>
</reference>
<feature type="transmembrane region" description="Helical" evidence="1">
    <location>
        <begin position="285"/>
        <end position="306"/>
    </location>
</feature>
<evidence type="ECO:0000256" key="1">
    <source>
        <dbReference type="SAM" id="Phobius"/>
    </source>
</evidence>
<dbReference type="OMA" id="LRIAWII"/>
<dbReference type="PANTHER" id="PTHR37172">
    <property type="entry name" value="TRANSMEMBRANE PROTEIN"/>
    <property type="match status" value="1"/>
</dbReference>
<dbReference type="Proteomes" id="UP000029981">
    <property type="component" value="Chromosome 7"/>
</dbReference>
<keyword evidence="1" id="KW-1133">Transmembrane helix</keyword>
<reference evidence="2 3" key="1">
    <citation type="journal article" date="2009" name="Nat. Genet.">
        <title>The genome of the cucumber, Cucumis sativus L.</title>
        <authorList>
            <person name="Huang S."/>
            <person name="Li R."/>
            <person name="Zhang Z."/>
            <person name="Li L."/>
            <person name="Gu X."/>
            <person name="Fan W."/>
            <person name="Lucas W.J."/>
            <person name="Wang X."/>
            <person name="Xie B."/>
            <person name="Ni P."/>
            <person name="Ren Y."/>
            <person name="Zhu H."/>
            <person name="Li J."/>
            <person name="Lin K."/>
            <person name="Jin W."/>
            <person name="Fei Z."/>
            <person name="Li G."/>
            <person name="Staub J."/>
            <person name="Kilian A."/>
            <person name="van der Vossen E.A."/>
            <person name="Wu Y."/>
            <person name="Guo J."/>
            <person name="He J."/>
            <person name="Jia Z."/>
            <person name="Ren Y."/>
            <person name="Tian G."/>
            <person name="Lu Y."/>
            <person name="Ruan J."/>
            <person name="Qian W."/>
            <person name="Wang M."/>
            <person name="Huang Q."/>
            <person name="Li B."/>
            <person name="Xuan Z."/>
            <person name="Cao J."/>
            <person name="Asan"/>
            <person name="Wu Z."/>
            <person name="Zhang J."/>
            <person name="Cai Q."/>
            <person name="Bai Y."/>
            <person name="Zhao B."/>
            <person name="Han Y."/>
            <person name="Li Y."/>
            <person name="Li X."/>
            <person name="Wang S."/>
            <person name="Shi Q."/>
            <person name="Liu S."/>
            <person name="Cho W.K."/>
            <person name="Kim J.Y."/>
            <person name="Xu Y."/>
            <person name="Heller-Uszynska K."/>
            <person name="Miao H."/>
            <person name="Cheng Z."/>
            <person name="Zhang S."/>
            <person name="Wu J."/>
            <person name="Yang Y."/>
            <person name="Kang H."/>
            <person name="Li M."/>
            <person name="Liang H."/>
            <person name="Ren X."/>
            <person name="Shi Z."/>
            <person name="Wen M."/>
            <person name="Jian M."/>
            <person name="Yang H."/>
            <person name="Zhang G."/>
            <person name="Yang Z."/>
            <person name="Chen R."/>
            <person name="Liu S."/>
            <person name="Li J."/>
            <person name="Ma L."/>
            <person name="Liu H."/>
            <person name="Zhou Y."/>
            <person name="Zhao J."/>
            <person name="Fang X."/>
            <person name="Li G."/>
            <person name="Fang L."/>
            <person name="Li Y."/>
            <person name="Liu D."/>
            <person name="Zheng H."/>
            <person name="Zhang Y."/>
            <person name="Qin N."/>
            <person name="Li Z."/>
            <person name="Yang G."/>
            <person name="Yang S."/>
            <person name="Bolund L."/>
            <person name="Kristiansen K."/>
            <person name="Zheng H."/>
            <person name="Li S."/>
            <person name="Zhang X."/>
            <person name="Yang H."/>
            <person name="Wang J."/>
            <person name="Sun R."/>
            <person name="Zhang B."/>
            <person name="Jiang S."/>
            <person name="Wang J."/>
            <person name="Du Y."/>
            <person name="Li S."/>
        </authorList>
    </citation>
    <scope>NUCLEOTIDE SEQUENCE [LARGE SCALE GENOMIC DNA]</scope>
    <source>
        <strain evidence="3">cv. 9930</strain>
    </source>
</reference>
<keyword evidence="3" id="KW-1185">Reference proteome</keyword>
<dbReference type="Gramene" id="KGN45018">
    <property type="protein sequence ID" value="KGN45018"/>
    <property type="gene ID" value="Csa_7G407710"/>
</dbReference>
<feature type="transmembrane region" description="Helical" evidence="1">
    <location>
        <begin position="198"/>
        <end position="216"/>
    </location>
</feature>
<sequence>MHKKREGKEEVICVRHCAICQPIQTSRRGRHSTFTSSSSSSSSSFLLLIYILIFLISFCKFSAMAMAFQKWPQNPNFLFKKLFHLFTLTLLSLSLPISFLLFCRLVHSHYLHAFLPLSSPLPSILSADRLLLLALISFISISAFLDNLFGKSILPSKSSGLSAAWFVLCVLQIGMALGIGQELTIVIDESSLGLRGSLWCRLMFFLGLHTAMIHWSNVAVKPVVDDTVFGAPVEENWSEKIVMAVSFGGLWWWRLRDEAESPAMVTESMMELLMDPTMADFCSLALYYLIVAIGFVRILRSFVWFLKFLLRERKEENSSQFSQFKVIEVV</sequence>
<proteinExistence type="predicted"/>
<reference evidence="2 3" key="3">
    <citation type="journal article" date="2010" name="BMC Genomics">
        <title>Transcriptome sequencing and comparative analysis of cucumber flowers with different sex types.</title>
        <authorList>
            <person name="Guo S."/>
            <person name="Zheng Y."/>
            <person name="Joung J.G."/>
            <person name="Liu S."/>
            <person name="Zhang Z."/>
            <person name="Crasta O.R."/>
            <person name="Sobral B.W."/>
            <person name="Xu Y."/>
            <person name="Huang S."/>
            <person name="Fei Z."/>
        </authorList>
    </citation>
    <scope>NUCLEOTIDE SEQUENCE [LARGE SCALE GENOMIC DNA]</scope>
    <source>
        <strain evidence="3">cv. 9930</strain>
    </source>
</reference>
<protein>
    <recommendedName>
        <fullName evidence="4">Transmembrane protein</fullName>
    </recommendedName>
</protein>
<feature type="transmembrane region" description="Helical" evidence="1">
    <location>
        <begin position="45"/>
        <end position="63"/>
    </location>
</feature>
<gene>
    <name evidence="2" type="ORF">Csa_7G407710</name>
</gene>
<evidence type="ECO:0008006" key="4">
    <source>
        <dbReference type="Google" id="ProtNLM"/>
    </source>
</evidence>
<evidence type="ECO:0000313" key="2">
    <source>
        <dbReference type="EMBL" id="KGN45018.1"/>
    </source>
</evidence>
<organism evidence="2 3">
    <name type="scientific">Cucumis sativus</name>
    <name type="common">Cucumber</name>
    <dbReference type="NCBI Taxonomy" id="3659"/>
    <lineage>
        <taxon>Eukaryota</taxon>
        <taxon>Viridiplantae</taxon>
        <taxon>Streptophyta</taxon>
        <taxon>Embryophyta</taxon>
        <taxon>Tracheophyta</taxon>
        <taxon>Spermatophyta</taxon>
        <taxon>Magnoliopsida</taxon>
        <taxon>eudicotyledons</taxon>
        <taxon>Gunneridae</taxon>
        <taxon>Pentapetalae</taxon>
        <taxon>rosids</taxon>
        <taxon>fabids</taxon>
        <taxon>Cucurbitales</taxon>
        <taxon>Cucurbitaceae</taxon>
        <taxon>Benincaseae</taxon>
        <taxon>Cucumis</taxon>
    </lineage>
</organism>
<feature type="transmembrane region" description="Helical" evidence="1">
    <location>
        <begin position="165"/>
        <end position="186"/>
    </location>
</feature>
<evidence type="ECO:0000313" key="3">
    <source>
        <dbReference type="Proteomes" id="UP000029981"/>
    </source>
</evidence>
<keyword evidence="1" id="KW-0812">Transmembrane</keyword>
<reference evidence="2 3" key="4">
    <citation type="journal article" date="2011" name="BMC Genomics">
        <title>RNA-Seq improves annotation of protein-coding genes in the cucumber genome.</title>
        <authorList>
            <person name="Li Z."/>
            <person name="Zhang Z."/>
            <person name="Yan P."/>
            <person name="Huang S."/>
            <person name="Fei Z."/>
            <person name="Lin K."/>
        </authorList>
    </citation>
    <scope>NUCLEOTIDE SEQUENCE [LARGE SCALE GENOMIC DNA]</scope>
    <source>
        <strain evidence="3">cv. 9930</strain>
    </source>
</reference>
<keyword evidence="1" id="KW-0472">Membrane</keyword>
<feature type="transmembrane region" description="Helical" evidence="1">
    <location>
        <begin position="127"/>
        <end position="145"/>
    </location>
</feature>
<name>A0A0A0K6D3_CUCSA</name>
<feature type="transmembrane region" description="Helical" evidence="1">
    <location>
        <begin position="83"/>
        <end position="106"/>
    </location>
</feature>
<dbReference type="PANTHER" id="PTHR37172:SF3">
    <property type="entry name" value="TRANSMEMBRANE PROTEIN"/>
    <property type="match status" value="1"/>
</dbReference>
<accession>A0A0A0K6D3</accession>